<dbReference type="InterPro" id="IPR045924">
    <property type="entry name" value="DUF6343"/>
</dbReference>
<feature type="region of interest" description="Disordered" evidence="1">
    <location>
        <begin position="1"/>
        <end position="21"/>
    </location>
</feature>
<reference evidence="3 4" key="1">
    <citation type="submission" date="2024-07" db="EMBL/GenBank/DDBJ databases">
        <authorList>
            <person name="Thanompreechachai J."/>
            <person name="Duangmal K."/>
        </authorList>
    </citation>
    <scope>NUCLEOTIDE SEQUENCE [LARGE SCALE GENOMIC DNA]</scope>
    <source>
        <strain evidence="3 4">LSe6-4</strain>
    </source>
</reference>
<evidence type="ECO:0000313" key="3">
    <source>
        <dbReference type="EMBL" id="MEZ0163334.1"/>
    </source>
</evidence>
<gene>
    <name evidence="3" type="ORF">AB2L27_00995</name>
</gene>
<name>A0ABV4GVM4_9ACTN</name>
<comment type="caution">
    <text evidence="3">The sequence shown here is derived from an EMBL/GenBank/DDBJ whole genome shotgun (WGS) entry which is preliminary data.</text>
</comment>
<evidence type="ECO:0000256" key="2">
    <source>
        <dbReference type="SAM" id="Phobius"/>
    </source>
</evidence>
<dbReference type="Pfam" id="PF19870">
    <property type="entry name" value="DUF6343"/>
    <property type="match status" value="1"/>
</dbReference>
<dbReference type="Proteomes" id="UP001565927">
    <property type="component" value="Unassembled WGS sequence"/>
</dbReference>
<keyword evidence="2" id="KW-1133">Transmembrane helix</keyword>
<keyword evidence="2" id="KW-0812">Transmembrane</keyword>
<accession>A0ABV4GVM4</accession>
<keyword evidence="2" id="KW-0472">Membrane</keyword>
<evidence type="ECO:0000313" key="4">
    <source>
        <dbReference type="Proteomes" id="UP001565927"/>
    </source>
</evidence>
<sequence length="90" mass="9706">MDAAPDDPGQPPGRSGTEARTARSPLRLRLVLATFGLLVCTVLAVVWFTADDPALSSRAPGWLFAALAVLAALDLVVVGTRLRRRRRGRR</sequence>
<proteinExistence type="predicted"/>
<feature type="transmembrane region" description="Helical" evidence="2">
    <location>
        <begin position="62"/>
        <end position="82"/>
    </location>
</feature>
<keyword evidence="4" id="KW-1185">Reference proteome</keyword>
<organism evidence="3 4">
    <name type="scientific">Kineococcus halophytocola</name>
    <dbReference type="NCBI Taxonomy" id="3234027"/>
    <lineage>
        <taxon>Bacteria</taxon>
        <taxon>Bacillati</taxon>
        <taxon>Actinomycetota</taxon>
        <taxon>Actinomycetes</taxon>
        <taxon>Kineosporiales</taxon>
        <taxon>Kineosporiaceae</taxon>
        <taxon>Kineococcus</taxon>
    </lineage>
</organism>
<feature type="transmembrane region" description="Helical" evidence="2">
    <location>
        <begin position="30"/>
        <end position="50"/>
    </location>
</feature>
<evidence type="ECO:0000256" key="1">
    <source>
        <dbReference type="SAM" id="MobiDB-lite"/>
    </source>
</evidence>
<dbReference type="RefSeq" id="WP_370439584.1">
    <property type="nucleotide sequence ID" value="NZ_JBGFTU010000001.1"/>
</dbReference>
<protein>
    <submittedName>
        <fullName evidence="3">DUF6343 family protein</fullName>
    </submittedName>
</protein>
<dbReference type="EMBL" id="JBGFTU010000001">
    <property type="protein sequence ID" value="MEZ0163334.1"/>
    <property type="molecule type" value="Genomic_DNA"/>
</dbReference>